<dbReference type="RefSeq" id="WP_119324687.1">
    <property type="nucleotide sequence ID" value="NZ_AP025739.1"/>
</dbReference>
<keyword evidence="2" id="KW-1185">Reference proteome</keyword>
<gene>
    <name evidence="1" type="ORF">CCAX7_18940</name>
</gene>
<organism evidence="1 2">
    <name type="scientific">Capsulimonas corticalis</name>
    <dbReference type="NCBI Taxonomy" id="2219043"/>
    <lineage>
        <taxon>Bacteria</taxon>
        <taxon>Bacillati</taxon>
        <taxon>Armatimonadota</taxon>
        <taxon>Armatimonadia</taxon>
        <taxon>Capsulimonadales</taxon>
        <taxon>Capsulimonadaceae</taxon>
        <taxon>Capsulimonas</taxon>
    </lineage>
</organism>
<protein>
    <submittedName>
        <fullName evidence="1">Uncharacterized protein</fullName>
    </submittedName>
</protein>
<evidence type="ECO:0000313" key="2">
    <source>
        <dbReference type="Proteomes" id="UP000287394"/>
    </source>
</evidence>
<dbReference type="KEGG" id="ccot:CCAX7_18940"/>
<dbReference type="EMBL" id="AP025739">
    <property type="protein sequence ID" value="BDI29843.1"/>
    <property type="molecule type" value="Genomic_DNA"/>
</dbReference>
<dbReference type="Proteomes" id="UP000287394">
    <property type="component" value="Chromosome"/>
</dbReference>
<sequence length="103" mass="11024">MNLKMSIPIIVAAAVGTTCGAGLPRTQADTVKPVVASAAPQDTSNAALLKRLDTLEKRVQQLEAQQGKHYVTFTPNSNSLVLPNEPGSQWRVTLLSNENKLAK</sequence>
<proteinExistence type="predicted"/>
<evidence type="ECO:0000313" key="1">
    <source>
        <dbReference type="EMBL" id="BDI29843.1"/>
    </source>
</evidence>
<name>A0A402D5D2_9BACT</name>
<dbReference type="AlphaFoldDB" id="A0A402D5D2"/>
<reference evidence="1 2" key="1">
    <citation type="journal article" date="2019" name="Int. J. Syst. Evol. Microbiol.">
        <title>Capsulimonas corticalis gen. nov., sp. nov., an aerobic capsulated bacterium, of a novel bacterial order, Capsulimonadales ord. nov., of the class Armatimonadia of the phylum Armatimonadetes.</title>
        <authorList>
            <person name="Li J."/>
            <person name="Kudo C."/>
            <person name="Tonouchi A."/>
        </authorList>
    </citation>
    <scope>NUCLEOTIDE SEQUENCE [LARGE SCALE GENOMIC DNA]</scope>
    <source>
        <strain evidence="1 2">AX-7</strain>
    </source>
</reference>
<accession>A0A402D5D2</accession>